<reference evidence="4" key="1">
    <citation type="submission" date="2019-05" db="EMBL/GenBank/DDBJ databases">
        <title>Flavobacterium profundi sp. nov., isolated from a deep-sea seamount.</title>
        <authorList>
            <person name="Zhang D.-C."/>
        </authorList>
    </citation>
    <scope>NUCLEOTIDE SEQUENCE [LARGE SCALE GENOMIC DNA]</scope>
    <source>
        <strain evidence="4">TP390</strain>
    </source>
</reference>
<feature type="chain" id="PRO_5026008528" description="Outer membrane protein beta-barrel domain-containing protein" evidence="2">
    <location>
        <begin position="20"/>
        <end position="542"/>
    </location>
</feature>
<feature type="compositionally biased region" description="Acidic residues" evidence="1">
    <location>
        <begin position="55"/>
        <end position="65"/>
    </location>
</feature>
<name>A0A6I4II76_9FLAO</name>
<evidence type="ECO:0000313" key="3">
    <source>
        <dbReference type="EMBL" id="MVO09463.1"/>
    </source>
</evidence>
<keyword evidence="4" id="KW-1185">Reference proteome</keyword>
<sequence length="542" mass="59852">MKKTITFLLLFLGSFYLQAQIDTKVFTLDLGKPHKGSLRVQTEEEVSESKSKQADDDDDDNDDDDATIHTNKKLVIKSRELLAFNLINGNPYKYSYIINHKVVNFFEGQVYNPLDSVGKRISATPKNFAAMAPAGSEEAQKLDDSINQLHAKNQDLLEKIGDTKTAKSDKDQLEKQVTANYATISKLQIQKKQLESQTPKAHVSKSQYSANFITNANLKYSLKTVKAIPAQSDAEDATNIQNAILVLEQSFTDLSIDLNNYVATIAAEDFLDTADFKIKREGFNATYIQLLKDLQGINGEAINFPDIMKDFKKNTQPITDLSKGINDEIKKMYQLKLYNYLLPLDSNGKNIDAVEITVERSHKGSAPAVTDSYTYTVWVKDGLKIDVSGGLFITSLLDQEYETRDVEVTTNGTTETQKAIYKKNQGDYDFGFGSSINLSLRGGSWVRPALSVGALFTANQKFQILAGGGLILGKEERIVLHGGLTMGAVTTIADGYATDGSASYDLGTNGTVPTSNKFSFGHFFGITYNFGKVKKQTSQPNP</sequence>
<evidence type="ECO:0008006" key="5">
    <source>
        <dbReference type="Google" id="ProtNLM"/>
    </source>
</evidence>
<evidence type="ECO:0000313" key="4">
    <source>
        <dbReference type="Proteomes" id="UP000431264"/>
    </source>
</evidence>
<evidence type="ECO:0000256" key="1">
    <source>
        <dbReference type="SAM" id="MobiDB-lite"/>
    </source>
</evidence>
<protein>
    <recommendedName>
        <fullName evidence="5">Outer membrane protein beta-barrel domain-containing protein</fullName>
    </recommendedName>
</protein>
<comment type="caution">
    <text evidence="3">The sequence shown here is derived from an EMBL/GenBank/DDBJ whole genome shotgun (WGS) entry which is preliminary data.</text>
</comment>
<organism evidence="3 4">
    <name type="scientific">Flavobacterium profundi</name>
    <dbReference type="NCBI Taxonomy" id="1774945"/>
    <lineage>
        <taxon>Bacteria</taxon>
        <taxon>Pseudomonadati</taxon>
        <taxon>Bacteroidota</taxon>
        <taxon>Flavobacteriia</taxon>
        <taxon>Flavobacteriales</taxon>
        <taxon>Flavobacteriaceae</taxon>
        <taxon>Flavobacterium</taxon>
    </lineage>
</organism>
<gene>
    <name evidence="3" type="ORF">GOQ30_09870</name>
</gene>
<proteinExistence type="predicted"/>
<evidence type="ECO:0000256" key="2">
    <source>
        <dbReference type="SAM" id="SignalP"/>
    </source>
</evidence>
<keyword evidence="2" id="KW-0732">Signal</keyword>
<dbReference type="OrthoDB" id="1491176at2"/>
<dbReference type="EMBL" id="WQLW01000006">
    <property type="protein sequence ID" value="MVO09463.1"/>
    <property type="molecule type" value="Genomic_DNA"/>
</dbReference>
<feature type="region of interest" description="Disordered" evidence="1">
    <location>
        <begin position="37"/>
        <end position="66"/>
    </location>
</feature>
<dbReference type="Proteomes" id="UP000431264">
    <property type="component" value="Unassembled WGS sequence"/>
</dbReference>
<accession>A0A6I4II76</accession>
<feature type="signal peptide" evidence="2">
    <location>
        <begin position="1"/>
        <end position="19"/>
    </location>
</feature>
<dbReference type="AlphaFoldDB" id="A0A6I4II76"/>
<dbReference type="RefSeq" id="WP_140997840.1">
    <property type="nucleotide sequence ID" value="NZ_VDCZ01000006.1"/>
</dbReference>